<dbReference type="Proteomes" id="UP001219525">
    <property type="component" value="Unassembled WGS sequence"/>
</dbReference>
<evidence type="ECO:0000313" key="1">
    <source>
        <dbReference type="EMBL" id="KAJ7200814.1"/>
    </source>
</evidence>
<dbReference type="EMBL" id="JARJCW010000061">
    <property type="protein sequence ID" value="KAJ7200814.1"/>
    <property type="molecule type" value="Genomic_DNA"/>
</dbReference>
<protein>
    <submittedName>
        <fullName evidence="1">Uncharacterized protein</fullName>
    </submittedName>
</protein>
<name>A0AAD6V6D5_9AGAR</name>
<organism evidence="1 2">
    <name type="scientific">Mycena pura</name>
    <dbReference type="NCBI Taxonomy" id="153505"/>
    <lineage>
        <taxon>Eukaryota</taxon>
        <taxon>Fungi</taxon>
        <taxon>Dikarya</taxon>
        <taxon>Basidiomycota</taxon>
        <taxon>Agaricomycotina</taxon>
        <taxon>Agaricomycetes</taxon>
        <taxon>Agaricomycetidae</taxon>
        <taxon>Agaricales</taxon>
        <taxon>Marasmiineae</taxon>
        <taxon>Mycenaceae</taxon>
        <taxon>Mycena</taxon>
    </lineage>
</organism>
<sequence>MYEHLGCIPQHRDVGGGRDKLWTSFPTSTAAGKALPNWCADLYLEVHALLSCAPPGGPTDVLHCSIAERSVSAGEGDAAIKKGNRHSEILLRDVKHATTLALLTGKNGRSSTVFNDAEKLYAEMRRDVEKMLDDALDDILGGTWPTAHAMALDQHVAYTTFSPRRDIACLSIASGLRAQVARLSVDGKEGYTVVDCAGGARPVRLQTTPITEAWRCWRGGAHDTAWGARALRGRHAPAHLMYGARAADAPGPVPCARGTDMFARLDLVTRESWPYLRAELRTLQTHSELRTHRRQQALWASSFPQALDEAFPLALPQRRTGKANLPSYVLRASMRSVFPFLKTHSGADTNLLHAYGDDYNQRQRTRAVQDSGRTERAGRTGGEGLGADLVVASTDLLLALYAAVCRIKW</sequence>
<reference evidence="1" key="1">
    <citation type="submission" date="2023-03" db="EMBL/GenBank/DDBJ databases">
        <title>Massive genome expansion in bonnet fungi (Mycena s.s.) driven by repeated elements and novel gene families across ecological guilds.</title>
        <authorList>
            <consortium name="Lawrence Berkeley National Laboratory"/>
            <person name="Harder C.B."/>
            <person name="Miyauchi S."/>
            <person name="Viragh M."/>
            <person name="Kuo A."/>
            <person name="Thoen E."/>
            <person name="Andreopoulos B."/>
            <person name="Lu D."/>
            <person name="Skrede I."/>
            <person name="Drula E."/>
            <person name="Henrissat B."/>
            <person name="Morin E."/>
            <person name="Kohler A."/>
            <person name="Barry K."/>
            <person name="LaButti K."/>
            <person name="Morin E."/>
            <person name="Salamov A."/>
            <person name="Lipzen A."/>
            <person name="Mereny Z."/>
            <person name="Hegedus B."/>
            <person name="Baldrian P."/>
            <person name="Stursova M."/>
            <person name="Weitz H."/>
            <person name="Taylor A."/>
            <person name="Grigoriev I.V."/>
            <person name="Nagy L.G."/>
            <person name="Martin F."/>
            <person name="Kauserud H."/>
        </authorList>
    </citation>
    <scope>NUCLEOTIDE SEQUENCE</scope>
    <source>
        <strain evidence="1">9144</strain>
    </source>
</reference>
<dbReference type="AlphaFoldDB" id="A0AAD6V6D5"/>
<accession>A0AAD6V6D5</accession>
<comment type="caution">
    <text evidence="1">The sequence shown here is derived from an EMBL/GenBank/DDBJ whole genome shotgun (WGS) entry which is preliminary data.</text>
</comment>
<proteinExistence type="predicted"/>
<gene>
    <name evidence="1" type="ORF">GGX14DRAFT_571822</name>
</gene>
<evidence type="ECO:0000313" key="2">
    <source>
        <dbReference type="Proteomes" id="UP001219525"/>
    </source>
</evidence>
<keyword evidence="2" id="KW-1185">Reference proteome</keyword>